<reference evidence="1" key="1">
    <citation type="journal article" date="2017" name="Nature">
        <title>The sunflower genome provides insights into oil metabolism, flowering and Asterid evolution.</title>
        <authorList>
            <person name="Badouin H."/>
            <person name="Gouzy J."/>
            <person name="Grassa C.J."/>
            <person name="Murat F."/>
            <person name="Staton S.E."/>
            <person name="Cottret L."/>
            <person name="Lelandais-Briere C."/>
            <person name="Owens G.L."/>
            <person name="Carrere S."/>
            <person name="Mayjonade B."/>
            <person name="Legrand L."/>
            <person name="Gill N."/>
            <person name="Kane N.C."/>
            <person name="Bowers J.E."/>
            <person name="Hubner S."/>
            <person name="Bellec A."/>
            <person name="Berard A."/>
            <person name="Berges H."/>
            <person name="Blanchet N."/>
            <person name="Boniface M.C."/>
            <person name="Brunel D."/>
            <person name="Catrice O."/>
            <person name="Chaidir N."/>
            <person name="Claudel C."/>
            <person name="Donnadieu C."/>
            <person name="Faraut T."/>
            <person name="Fievet G."/>
            <person name="Helmstetter N."/>
            <person name="King M."/>
            <person name="Knapp S.J."/>
            <person name="Lai Z."/>
            <person name="Le Paslier M.C."/>
            <person name="Lippi Y."/>
            <person name="Lorenzon L."/>
            <person name="Mandel J.R."/>
            <person name="Marage G."/>
            <person name="Marchand G."/>
            <person name="Marquand E."/>
            <person name="Bret-Mestries E."/>
            <person name="Morien E."/>
            <person name="Nambeesan S."/>
            <person name="Nguyen T."/>
            <person name="Pegot-Espagnet P."/>
            <person name="Pouilly N."/>
            <person name="Raftis F."/>
            <person name="Sallet E."/>
            <person name="Schiex T."/>
            <person name="Thomas J."/>
            <person name="Vandecasteele C."/>
            <person name="Vares D."/>
            <person name="Vear F."/>
            <person name="Vautrin S."/>
            <person name="Crespi M."/>
            <person name="Mangin B."/>
            <person name="Burke J.M."/>
            <person name="Salse J."/>
            <person name="Munos S."/>
            <person name="Vincourt P."/>
            <person name="Rieseberg L.H."/>
            <person name="Langlade N.B."/>
        </authorList>
    </citation>
    <scope>NUCLEOTIDE SEQUENCE</scope>
    <source>
        <tissue evidence="1">Leaves</tissue>
    </source>
</reference>
<dbReference type="OrthoDB" id="1854110at2759"/>
<dbReference type="AlphaFoldDB" id="A0A9K3HH17"/>
<dbReference type="InterPro" id="IPR015915">
    <property type="entry name" value="Kelch-typ_b-propeller"/>
</dbReference>
<proteinExistence type="predicted"/>
<dbReference type="Gramene" id="mRNA:HanXRQr2_Chr12g0544181">
    <property type="protein sequence ID" value="CDS:HanXRQr2_Chr12g0544181.1"/>
    <property type="gene ID" value="HanXRQr2_Chr12g0544181"/>
</dbReference>
<dbReference type="SUPFAM" id="SSF81383">
    <property type="entry name" value="F-box domain"/>
    <property type="match status" value="1"/>
</dbReference>
<sequence>MQPSGEQSLVATVPPPIHGDVLEAILSHLPLIHLVPKSLVSKAWNKAVTSILIKSPKPQPWLIINTQTTRSPYLTTTLAYDPASRLWININQPSINYVSALRSSQPSLLYMITPSKSSFSFDPLHLTWHHAVGPRVWRIDPIVAKVGTHVVVAGGTCDFEHDPLAVEIFNIDSRTWSKPEPMPEHFKGSASSTWHSVASEDHRLFVVTKNDAVLHTFDPVTNTWDGPYNLATDPTMFYSVIGFCNDMLILIGMLGDANDVVGVKLWEVSCESFECYQIGEMPVDLVEKLKGDELEVSSIEGRMAGNVVYIYKPVGAEEVIVCEFGGGGECVWWSVENAVGGDRWISERVVFTCSNVGIDELRRVTRLMVYFQRRRSLCNLLCHY</sequence>
<dbReference type="EMBL" id="MNCJ02000327">
    <property type="protein sequence ID" value="KAF5778154.1"/>
    <property type="molecule type" value="Genomic_DNA"/>
</dbReference>
<keyword evidence="2" id="KW-1185">Reference proteome</keyword>
<dbReference type="SUPFAM" id="SSF117281">
    <property type="entry name" value="Kelch motif"/>
    <property type="match status" value="1"/>
</dbReference>
<dbReference type="Proteomes" id="UP000215914">
    <property type="component" value="Unassembled WGS sequence"/>
</dbReference>
<name>A0A9K3HH17_HELAN</name>
<organism evidence="1 2">
    <name type="scientific">Helianthus annuus</name>
    <name type="common">Common sunflower</name>
    <dbReference type="NCBI Taxonomy" id="4232"/>
    <lineage>
        <taxon>Eukaryota</taxon>
        <taxon>Viridiplantae</taxon>
        <taxon>Streptophyta</taxon>
        <taxon>Embryophyta</taxon>
        <taxon>Tracheophyta</taxon>
        <taxon>Spermatophyta</taxon>
        <taxon>Magnoliopsida</taxon>
        <taxon>eudicotyledons</taxon>
        <taxon>Gunneridae</taxon>
        <taxon>Pentapetalae</taxon>
        <taxon>asterids</taxon>
        <taxon>campanulids</taxon>
        <taxon>Asterales</taxon>
        <taxon>Asteraceae</taxon>
        <taxon>Asteroideae</taxon>
        <taxon>Heliantheae alliance</taxon>
        <taxon>Heliantheae</taxon>
        <taxon>Helianthus</taxon>
    </lineage>
</organism>
<protein>
    <submittedName>
        <fullName evidence="1">Kelch-type beta propeller, F-box-like domain superfamily</fullName>
    </submittedName>
</protein>
<dbReference type="PANTHER" id="PTHR24414:SF44">
    <property type="entry name" value="F-BOX DOMAIN-CONTAINING PROTEIN"/>
    <property type="match status" value="1"/>
</dbReference>
<comment type="caution">
    <text evidence="1">The sequence shown here is derived from an EMBL/GenBank/DDBJ whole genome shotgun (WGS) entry which is preliminary data.</text>
</comment>
<evidence type="ECO:0000313" key="2">
    <source>
        <dbReference type="Proteomes" id="UP000215914"/>
    </source>
</evidence>
<dbReference type="InterPro" id="IPR036047">
    <property type="entry name" value="F-box-like_dom_sf"/>
</dbReference>
<dbReference type="PANTHER" id="PTHR24414">
    <property type="entry name" value="F-BOX/KELCH-REPEAT PROTEIN SKIP4"/>
    <property type="match status" value="1"/>
</dbReference>
<reference evidence="1" key="2">
    <citation type="submission" date="2020-06" db="EMBL/GenBank/DDBJ databases">
        <title>Helianthus annuus Genome sequencing and assembly Release 2.</title>
        <authorList>
            <person name="Gouzy J."/>
            <person name="Langlade N."/>
            <person name="Munos S."/>
        </authorList>
    </citation>
    <scope>NUCLEOTIDE SEQUENCE</scope>
    <source>
        <tissue evidence="1">Leaves</tissue>
    </source>
</reference>
<evidence type="ECO:0000313" key="1">
    <source>
        <dbReference type="EMBL" id="KAF5778154.1"/>
    </source>
</evidence>
<accession>A0A9K3HH17</accession>
<dbReference type="Gene3D" id="2.120.10.80">
    <property type="entry name" value="Kelch-type beta propeller"/>
    <property type="match status" value="1"/>
</dbReference>
<dbReference type="InterPro" id="IPR050354">
    <property type="entry name" value="F-box/kelch-repeat_ARATH"/>
</dbReference>
<gene>
    <name evidence="1" type="ORF">HanXRQr2_Chr12g0544181</name>
</gene>